<accession>A0A1I1Y9Q4</accession>
<dbReference type="Pfam" id="PF13673">
    <property type="entry name" value="Acetyltransf_10"/>
    <property type="match status" value="1"/>
</dbReference>
<gene>
    <name evidence="2" type="ORF">SAMN04487819_108275</name>
</gene>
<evidence type="ECO:0000259" key="1">
    <source>
        <dbReference type="PROSITE" id="PS51186"/>
    </source>
</evidence>
<reference evidence="3" key="1">
    <citation type="submission" date="2016-10" db="EMBL/GenBank/DDBJ databases">
        <authorList>
            <person name="Varghese N."/>
            <person name="Submissions S."/>
        </authorList>
    </citation>
    <scope>NUCLEOTIDE SEQUENCE [LARGE SCALE GENOMIC DNA]</scope>
    <source>
        <strain evidence="3">DSM 45004</strain>
    </source>
</reference>
<evidence type="ECO:0000313" key="3">
    <source>
        <dbReference type="Proteomes" id="UP000198716"/>
    </source>
</evidence>
<proteinExistence type="predicted"/>
<dbReference type="InterPro" id="IPR016181">
    <property type="entry name" value="Acyl_CoA_acyltransferase"/>
</dbReference>
<dbReference type="EMBL" id="FOMZ01000008">
    <property type="protein sequence ID" value="SFE16294.1"/>
    <property type="molecule type" value="Genomic_DNA"/>
</dbReference>
<keyword evidence="3" id="KW-1185">Reference proteome</keyword>
<evidence type="ECO:0000313" key="2">
    <source>
        <dbReference type="EMBL" id="SFE16294.1"/>
    </source>
</evidence>
<organism evidence="2 3">
    <name type="scientific">Actinopolyspora alba</name>
    <dbReference type="NCBI Taxonomy" id="673379"/>
    <lineage>
        <taxon>Bacteria</taxon>
        <taxon>Bacillati</taxon>
        <taxon>Actinomycetota</taxon>
        <taxon>Actinomycetes</taxon>
        <taxon>Actinopolysporales</taxon>
        <taxon>Actinopolysporaceae</taxon>
        <taxon>Actinopolyspora</taxon>
        <taxon>Actinopolyspora alba group</taxon>
    </lineage>
</organism>
<dbReference type="Gene3D" id="3.40.630.30">
    <property type="match status" value="1"/>
</dbReference>
<name>A0A1I1Y9Q4_9ACTN</name>
<dbReference type="SUPFAM" id="SSF55729">
    <property type="entry name" value="Acyl-CoA N-acyltransferases (Nat)"/>
    <property type="match status" value="1"/>
</dbReference>
<dbReference type="PROSITE" id="PS51186">
    <property type="entry name" value="GNAT"/>
    <property type="match status" value="1"/>
</dbReference>
<dbReference type="GO" id="GO:0016747">
    <property type="term" value="F:acyltransferase activity, transferring groups other than amino-acyl groups"/>
    <property type="evidence" value="ECO:0007669"/>
    <property type="project" value="InterPro"/>
</dbReference>
<feature type="domain" description="N-acetyltransferase" evidence="1">
    <location>
        <begin position="10"/>
        <end position="166"/>
    </location>
</feature>
<dbReference type="InterPro" id="IPR000182">
    <property type="entry name" value="GNAT_dom"/>
</dbReference>
<dbReference type="AlphaFoldDB" id="A0A1I1Y9Q4"/>
<dbReference type="RefSeq" id="WP_139219537.1">
    <property type="nucleotide sequence ID" value="NZ_FOMZ01000008.1"/>
</dbReference>
<dbReference type="Proteomes" id="UP000198716">
    <property type="component" value="Unassembled WGS sequence"/>
</dbReference>
<protein>
    <recommendedName>
        <fullName evidence="1">N-acetyltransferase domain-containing protein</fullName>
    </recommendedName>
</protein>
<sequence>MDRASAVEVVLVGAEDPELLDQVMRLGDQYRDRLGHLPWSAYDEAAEQGRILAACPPGERKVLGYALFRLPRDEVVLTHLCVGSDERGAGIAKMLVDEISERYKDRIGIRAKCRDDYGLAGTWRALGFMDRAAKAVGRGADKAPMTVWWRDHGHPDLFTVYEQPAPVRAVVDLDVLRILLDPSSHEFRYLLADDLAERIELIVTSDIRTEIEKEFTREKVLLLDAFGGCPELGVNADTFSRLDDAIRSALLEKGNYPRTRQEEWDLARVVHAAGTGVPVFLTSNDNLVSNLSSVVEEIAGMRVIPPEYVFKHLDELANAASFQTESLADTEFTTARAGTRIESEAAAISALLSGESERRFRERIRYHVKQDHDIDIVRAPEGAMLAVFVVLESPELIEVPLLRVNDHSLTDTLARHLLWRLRIRAREQGAIAVKITDEHLSRRLDQAMSYESFVSRENSWVAPVVDVCGTAVEVEQAAAKSFRVADMGKPNSLPALLSSHAASRLEHAWWPAKVIDSELPCFIAPIRTDYSAELFGYPPVLPPRNSWLSLGREHVYFRSTKNNVLRAPARIVWYSSGDQTGARHFFATSRLEELVIDTPDRLHDKFSYYGVFNRVQVVEAARGNPKALAMRFADTELFDHPVPLRQYKRLAKQYPGAPENFRSARAIDAEMYAALYKAGFAT</sequence>